<dbReference type="EMBL" id="NKQK01000002">
    <property type="protein sequence ID" value="PSS34319.1"/>
    <property type="molecule type" value="Genomic_DNA"/>
</dbReference>
<dbReference type="STRING" id="1590841.A0A2R6RWD6"/>
<feature type="coiled-coil region" evidence="1">
    <location>
        <begin position="1449"/>
        <end position="1490"/>
    </location>
</feature>
<accession>A0A2R6RWD6</accession>
<sequence>MFKSARRRSEKNKLKAVFELQFQATQVGLDHSLAEELTKGNENHSKTKEVPQVKATTLTISLVPADVGKPTVRLEKAAIIDGACFWENPVYETVKLIRDQKTGRFNDKYYHFIVSTGSSKAGILGEVSINFAAYAEAAKPSTISLPLRTSNHGGSGAILHVTIYNTQGSVDQRDIEAGEAHAEKSQERSLRNQLSSHDRNGNSNLSFTEDDYFNKLSSDNAASTRSFKNLLAENPMMCQDDTTHRQDSMPKKRPVGTFQKCSQMHRRSNTDWSVGSVSDGSMVNSPNLPEENLPTDRSPQDSDRSLEYLARKISMLERQRELSELELQSLRKQIVKESKRGHDLSKKVWSLKEEKDALIKECEQLKSLLKRSHEVEVSNQLAMEKKNLKVILEEIREELNHEKDLNNALRLQLQKTEDSNDNLIQAVNDLDEMLEQKDREISDLSTAIKVNNNDKEDPKDILDCIDEAKEVDMLKQKIADLSNELEVYRKARRRSEKNKLKAVFELQFQATQVPQVKATTLTISLVPADVGKPTVRLEKAAIIDGACFWENPVYETVKLIRDQKTGRFNDKYYHFIVSTGSSKAGILGEVSINFAAYAEAAKPSTISLPLRTSNHGGSGTILHVTIHNTQGSVDQRDIEAGEAHAEKSQERSLRNQLSSHDRNGNSNLSFTEDDYFNKLSSDNAASTRSFKNLLTENPMMCQDDTTHRQDSMPKKRLVGTFQKCSQMHRRSNTDWSVGSVSDGSMVNSPNLPEENLPTDRSPQDSDRSLEYLARKISMLERQRELSELELQSLRKQIVKESKRGHDLSKKVWSLKEEKDALIKECEQLKSLLKRSHEVEVSNQLAMEKKNLKVILEEIREELNHEKDLNNALRLQLQKTEDSNDDLIQAVNDLDEMLEQKDREISNLSTAIKVNNNDKEDPKDILDCIDEAKEVDMLKQKIADLSNELEVYRKGEEEQKTHTEQLAMDYEILKQENHDISLKLEQQEKEQIKMQNECSEYLESIKEFELQIERLEKKFEQQALELLDSSDRINELESQVKGLEKEQDMRAQCFEDDLESITLSKIEQEQRAIRAEEDLRKTRSNNAIAAERIQEEFRRLSMEMSSKFEENERLAMKAVAEADGLRLQKGVLKENLQKANEELGLMKEQNEVKLQELSNQKDLTSTQIEQMSQELMEKLMQIKSFEKREEEMHESFSIEFQKLEGEREDLKIKNGFPEEVKHKEKLRDESDDMEQMKISLGEQEMLQRWGKEREELEREFDSARKEAQKLQEESNTLRSLKDEKETVVQILQSEVAKLKVQHNELKHCLCEVELEKENLRNEVLKLEGDLQKKEEAIIITKKKLRSNSEQARKLDTEQTTSEDNKSAPFSFESAKDVACNKLIFVEGARLAEKLTANARELYLQLPEMGSKEGMIQKNGVSTAPVISGVETCSKKGLDISSVPASDECYLNHLLSEMALLKESNKSMEGELKEMQERYSEISLKFAEVEGERQQLVMTIRNLKNSKKN</sequence>
<protein>
    <submittedName>
        <fullName evidence="4">Leucine-rich repeat-containing protein</fullName>
    </submittedName>
</protein>
<gene>
    <name evidence="4" type="ORF">CEY00_Acc01416</name>
</gene>
<name>A0A2R6RWD6_ACTCC</name>
<evidence type="ECO:0000313" key="5">
    <source>
        <dbReference type="Proteomes" id="UP000241394"/>
    </source>
</evidence>
<feature type="domain" description="C2 NT-type" evidence="3">
    <location>
        <begin position="6"/>
        <end position="167"/>
    </location>
</feature>
<organism evidence="4 5">
    <name type="scientific">Actinidia chinensis var. chinensis</name>
    <name type="common">Chinese soft-hair kiwi</name>
    <dbReference type="NCBI Taxonomy" id="1590841"/>
    <lineage>
        <taxon>Eukaryota</taxon>
        <taxon>Viridiplantae</taxon>
        <taxon>Streptophyta</taxon>
        <taxon>Embryophyta</taxon>
        <taxon>Tracheophyta</taxon>
        <taxon>Spermatophyta</taxon>
        <taxon>Magnoliopsida</taxon>
        <taxon>eudicotyledons</taxon>
        <taxon>Gunneridae</taxon>
        <taxon>Pentapetalae</taxon>
        <taxon>asterids</taxon>
        <taxon>Ericales</taxon>
        <taxon>Actinidiaceae</taxon>
        <taxon>Actinidia</taxon>
    </lineage>
</organism>
<reference evidence="5" key="2">
    <citation type="journal article" date="2018" name="BMC Genomics">
        <title>A manually annotated Actinidia chinensis var. chinensis (kiwifruit) genome highlights the challenges associated with draft genomes and gene prediction in plants.</title>
        <authorList>
            <person name="Pilkington S.M."/>
            <person name="Crowhurst R."/>
            <person name="Hilario E."/>
            <person name="Nardozza S."/>
            <person name="Fraser L."/>
            <person name="Peng Y."/>
            <person name="Gunaseelan K."/>
            <person name="Simpson R."/>
            <person name="Tahir J."/>
            <person name="Deroles S.C."/>
            <person name="Templeton K."/>
            <person name="Luo Z."/>
            <person name="Davy M."/>
            <person name="Cheng C."/>
            <person name="McNeilage M."/>
            <person name="Scaglione D."/>
            <person name="Liu Y."/>
            <person name="Zhang Q."/>
            <person name="Datson P."/>
            <person name="De Silva N."/>
            <person name="Gardiner S.E."/>
            <person name="Bassett H."/>
            <person name="Chagne D."/>
            <person name="McCallum J."/>
            <person name="Dzierzon H."/>
            <person name="Deng C."/>
            <person name="Wang Y.Y."/>
            <person name="Barron L."/>
            <person name="Manako K."/>
            <person name="Bowen J."/>
            <person name="Foster T.M."/>
            <person name="Erridge Z.A."/>
            <person name="Tiffin H."/>
            <person name="Waite C.N."/>
            <person name="Davies K.M."/>
            <person name="Grierson E.P."/>
            <person name="Laing W.A."/>
            <person name="Kirk R."/>
            <person name="Chen X."/>
            <person name="Wood M."/>
            <person name="Montefiori M."/>
            <person name="Brummell D.A."/>
            <person name="Schwinn K.E."/>
            <person name="Catanach A."/>
            <person name="Fullerton C."/>
            <person name="Li D."/>
            <person name="Meiyalaghan S."/>
            <person name="Nieuwenhuizen N."/>
            <person name="Read N."/>
            <person name="Prakash R."/>
            <person name="Hunter D."/>
            <person name="Zhang H."/>
            <person name="McKenzie M."/>
            <person name="Knabel M."/>
            <person name="Harris A."/>
            <person name="Allan A.C."/>
            <person name="Gleave A."/>
            <person name="Chen A."/>
            <person name="Janssen B.J."/>
            <person name="Plunkett B."/>
            <person name="Ampomah-Dwamena C."/>
            <person name="Voogd C."/>
            <person name="Leif D."/>
            <person name="Lafferty D."/>
            <person name="Souleyre E.J.F."/>
            <person name="Varkonyi-Gasic E."/>
            <person name="Gambi F."/>
            <person name="Hanley J."/>
            <person name="Yao J.L."/>
            <person name="Cheung J."/>
            <person name="David K.M."/>
            <person name="Warren B."/>
            <person name="Marsh K."/>
            <person name="Snowden K.C."/>
            <person name="Lin-Wang K."/>
            <person name="Brian L."/>
            <person name="Martinez-Sanchez M."/>
            <person name="Wang M."/>
            <person name="Ileperuma N."/>
            <person name="Macnee N."/>
            <person name="Campin R."/>
            <person name="McAtee P."/>
            <person name="Drummond R.S.M."/>
            <person name="Espley R.V."/>
            <person name="Ireland H.S."/>
            <person name="Wu R."/>
            <person name="Atkinson R.G."/>
            <person name="Karunairetnam S."/>
            <person name="Bulley S."/>
            <person name="Chunkath S."/>
            <person name="Hanley Z."/>
            <person name="Storey R."/>
            <person name="Thrimawithana A.H."/>
            <person name="Thomson S."/>
            <person name="David C."/>
            <person name="Testolin R."/>
            <person name="Huang H."/>
            <person name="Hellens R.P."/>
            <person name="Schaffer R.J."/>
        </authorList>
    </citation>
    <scope>NUCLEOTIDE SEQUENCE [LARGE SCALE GENOMIC DNA]</scope>
    <source>
        <strain evidence="5">cv. Red5</strain>
    </source>
</reference>
<evidence type="ECO:0000256" key="2">
    <source>
        <dbReference type="SAM" id="MobiDB-lite"/>
    </source>
</evidence>
<keyword evidence="1" id="KW-0175">Coiled coil</keyword>
<feature type="compositionally biased region" description="Basic and acidic residues" evidence="2">
    <location>
        <begin position="641"/>
        <end position="663"/>
    </location>
</feature>
<dbReference type="OrthoDB" id="765176at2759"/>
<feature type="compositionally biased region" description="Basic and acidic residues" evidence="2">
    <location>
        <begin position="241"/>
        <end position="250"/>
    </location>
</feature>
<evidence type="ECO:0000313" key="4">
    <source>
        <dbReference type="EMBL" id="PSS34319.1"/>
    </source>
</evidence>
<proteinExistence type="predicted"/>
<dbReference type="OMA" id="GACFWEN"/>
<evidence type="ECO:0000259" key="3">
    <source>
        <dbReference type="PROSITE" id="PS51840"/>
    </source>
</evidence>
<feature type="coiled-coil region" evidence="1">
    <location>
        <begin position="313"/>
        <end position="498"/>
    </location>
</feature>
<dbReference type="InParanoid" id="A0A2R6RWD6"/>
<feature type="region of interest" description="Disordered" evidence="2">
    <location>
        <begin position="641"/>
        <end position="669"/>
    </location>
</feature>
<keyword evidence="5" id="KW-1185">Reference proteome</keyword>
<dbReference type="FunCoup" id="A0A2R6RWD6">
    <property type="interactions" value="211"/>
</dbReference>
<dbReference type="Gramene" id="PSS34319">
    <property type="protein sequence ID" value="PSS34319"/>
    <property type="gene ID" value="CEY00_Acc01416"/>
</dbReference>
<dbReference type="PANTHER" id="PTHR34452">
    <property type="entry name" value="MYOSIN HEAVY CHAIN-RELATED PROTEIN"/>
    <property type="match status" value="1"/>
</dbReference>
<feature type="region of interest" description="Disordered" evidence="2">
    <location>
        <begin position="729"/>
        <end position="766"/>
    </location>
</feature>
<dbReference type="SUPFAM" id="SSF90257">
    <property type="entry name" value="Myosin rod fragments"/>
    <property type="match status" value="1"/>
</dbReference>
<feature type="coiled-coil region" evidence="1">
    <location>
        <begin position="776"/>
        <end position="1084"/>
    </location>
</feature>
<reference evidence="4 5" key="1">
    <citation type="submission" date="2017-07" db="EMBL/GenBank/DDBJ databases">
        <title>An improved, manually edited Actinidia chinensis var. chinensis (kiwifruit) genome highlights the challenges associated with draft genomes and gene prediction in plants.</title>
        <authorList>
            <person name="Pilkington S."/>
            <person name="Crowhurst R."/>
            <person name="Hilario E."/>
            <person name="Nardozza S."/>
            <person name="Fraser L."/>
            <person name="Peng Y."/>
            <person name="Gunaseelan K."/>
            <person name="Simpson R."/>
            <person name="Tahir J."/>
            <person name="Deroles S."/>
            <person name="Templeton K."/>
            <person name="Luo Z."/>
            <person name="Davy M."/>
            <person name="Cheng C."/>
            <person name="Mcneilage M."/>
            <person name="Scaglione D."/>
            <person name="Liu Y."/>
            <person name="Zhang Q."/>
            <person name="Datson P."/>
            <person name="De Silva N."/>
            <person name="Gardiner S."/>
            <person name="Bassett H."/>
            <person name="Chagne D."/>
            <person name="Mccallum J."/>
            <person name="Dzierzon H."/>
            <person name="Deng C."/>
            <person name="Wang Y.-Y."/>
            <person name="Barron N."/>
            <person name="Manako K."/>
            <person name="Bowen J."/>
            <person name="Foster T."/>
            <person name="Erridge Z."/>
            <person name="Tiffin H."/>
            <person name="Waite C."/>
            <person name="Davies K."/>
            <person name="Grierson E."/>
            <person name="Laing W."/>
            <person name="Kirk R."/>
            <person name="Chen X."/>
            <person name="Wood M."/>
            <person name="Montefiori M."/>
            <person name="Brummell D."/>
            <person name="Schwinn K."/>
            <person name="Catanach A."/>
            <person name="Fullerton C."/>
            <person name="Li D."/>
            <person name="Meiyalaghan S."/>
            <person name="Nieuwenhuizen N."/>
            <person name="Read N."/>
            <person name="Prakash R."/>
            <person name="Hunter D."/>
            <person name="Zhang H."/>
            <person name="Mckenzie M."/>
            <person name="Knabel M."/>
            <person name="Harris A."/>
            <person name="Allan A."/>
            <person name="Chen A."/>
            <person name="Janssen B."/>
            <person name="Plunkett B."/>
            <person name="Dwamena C."/>
            <person name="Voogd C."/>
            <person name="Leif D."/>
            <person name="Lafferty D."/>
            <person name="Souleyre E."/>
            <person name="Varkonyi-Gasic E."/>
            <person name="Gambi F."/>
            <person name="Hanley J."/>
            <person name="Yao J.-L."/>
            <person name="Cheung J."/>
            <person name="David K."/>
            <person name="Warren B."/>
            <person name="Marsh K."/>
            <person name="Snowden K."/>
            <person name="Lin-Wang K."/>
            <person name="Brian L."/>
            <person name="Martinez-Sanchez M."/>
            <person name="Wang M."/>
            <person name="Ileperuma N."/>
            <person name="Macnee N."/>
            <person name="Campin R."/>
            <person name="Mcatee P."/>
            <person name="Drummond R."/>
            <person name="Espley R."/>
            <person name="Ireland H."/>
            <person name="Wu R."/>
            <person name="Atkinson R."/>
            <person name="Karunairetnam S."/>
            <person name="Bulley S."/>
            <person name="Chunkath S."/>
            <person name="Hanley Z."/>
            <person name="Storey R."/>
            <person name="Thrimawithana A."/>
            <person name="Thomson S."/>
            <person name="David C."/>
            <person name="Testolin R."/>
        </authorList>
    </citation>
    <scope>NUCLEOTIDE SEQUENCE [LARGE SCALE GENOMIC DNA]</scope>
    <source>
        <strain evidence="5">cv. Red5</strain>
        <tissue evidence="4">Young leaf</tissue>
    </source>
</reference>
<feature type="compositionally biased region" description="Polar residues" evidence="2">
    <location>
        <begin position="270"/>
        <end position="287"/>
    </location>
</feature>
<feature type="compositionally biased region" description="Polar residues" evidence="2">
    <location>
        <begin position="733"/>
        <end position="750"/>
    </location>
</feature>
<feature type="region of interest" description="Disordered" evidence="2">
    <location>
        <begin position="240"/>
        <end position="303"/>
    </location>
</feature>
<dbReference type="PANTHER" id="PTHR34452:SF14">
    <property type="entry name" value="MYOSIN HEAVY CHAIN, MUSCLE"/>
    <property type="match status" value="1"/>
</dbReference>
<evidence type="ECO:0000256" key="1">
    <source>
        <dbReference type="SAM" id="Coils"/>
    </source>
</evidence>
<feature type="coiled-coil region" evidence="1">
    <location>
        <begin position="1121"/>
        <end position="1335"/>
    </location>
</feature>
<dbReference type="Pfam" id="PF10358">
    <property type="entry name" value="NT-C2"/>
    <property type="match status" value="2"/>
</dbReference>
<feature type="domain" description="C2 NT-type" evidence="3">
    <location>
        <begin position="492"/>
        <end position="630"/>
    </location>
</feature>
<feature type="region of interest" description="Disordered" evidence="2">
    <location>
        <begin position="1347"/>
        <end position="1366"/>
    </location>
</feature>
<dbReference type="InterPro" id="IPR019448">
    <property type="entry name" value="NT-C2"/>
</dbReference>
<feature type="compositionally biased region" description="Basic and acidic residues" evidence="2">
    <location>
        <begin position="178"/>
        <end position="200"/>
    </location>
</feature>
<comment type="caution">
    <text evidence="4">The sequence shown here is derived from an EMBL/GenBank/DDBJ whole genome shotgun (WGS) entry which is preliminary data.</text>
</comment>
<dbReference type="PROSITE" id="PS51840">
    <property type="entry name" value="C2_NT"/>
    <property type="match status" value="2"/>
</dbReference>
<feature type="region of interest" description="Disordered" evidence="2">
    <location>
        <begin position="178"/>
        <end position="206"/>
    </location>
</feature>
<dbReference type="Proteomes" id="UP000241394">
    <property type="component" value="Chromosome LG2"/>
</dbReference>